<protein>
    <submittedName>
        <fullName evidence="1">Uncharacterized protein</fullName>
    </submittedName>
</protein>
<accession>A0ABV2ANL6</accession>
<evidence type="ECO:0000313" key="1">
    <source>
        <dbReference type="EMBL" id="MES1921255.1"/>
    </source>
</evidence>
<comment type="caution">
    <text evidence="1">The sequence shown here is derived from an EMBL/GenBank/DDBJ whole genome shotgun (WGS) entry which is preliminary data.</text>
</comment>
<reference evidence="1 2" key="1">
    <citation type="journal article" date="2024" name="BMC Biol.">
        <title>Comparative genomics of Ascetosporea gives new insight into the evolutionary basis for animal parasitism in Rhizaria.</title>
        <authorList>
            <person name="Hiltunen Thoren M."/>
            <person name="Onut-Brannstrom I."/>
            <person name="Alfjorden A."/>
            <person name="Peckova H."/>
            <person name="Swords F."/>
            <person name="Hooper C."/>
            <person name="Holzer A.S."/>
            <person name="Bass D."/>
            <person name="Burki F."/>
        </authorList>
    </citation>
    <scope>NUCLEOTIDE SEQUENCE [LARGE SCALE GENOMIC DNA]</scope>
    <source>
        <strain evidence="1">20-A016</strain>
    </source>
</reference>
<keyword evidence="2" id="KW-1185">Reference proteome</keyword>
<proteinExistence type="predicted"/>
<sequence length="141" mass="16697">MYTRDDAHFKKFIREEKTACKLLCGMTKKYIKSIQNGQLPKLIKPGTRPLEKSECTRFLNLMIEDLLPEKIEGKFILTRYGHFEDKKEFVKELFQEIKKHSNLNLKATIKTLIQISKEIDYERIFDDIAEEWASRIILKNG</sequence>
<feature type="non-terminal residue" evidence="1">
    <location>
        <position position="141"/>
    </location>
</feature>
<evidence type="ECO:0000313" key="2">
    <source>
        <dbReference type="Proteomes" id="UP001439008"/>
    </source>
</evidence>
<gene>
    <name evidence="1" type="ORF">MHBO_002810</name>
</gene>
<organism evidence="1 2">
    <name type="scientific">Bonamia ostreae</name>
    <dbReference type="NCBI Taxonomy" id="126728"/>
    <lineage>
        <taxon>Eukaryota</taxon>
        <taxon>Sar</taxon>
        <taxon>Rhizaria</taxon>
        <taxon>Endomyxa</taxon>
        <taxon>Ascetosporea</taxon>
        <taxon>Haplosporida</taxon>
        <taxon>Bonamia</taxon>
    </lineage>
</organism>
<dbReference type="EMBL" id="JBDODL010001196">
    <property type="protein sequence ID" value="MES1921255.1"/>
    <property type="molecule type" value="Genomic_DNA"/>
</dbReference>
<dbReference type="Proteomes" id="UP001439008">
    <property type="component" value="Unassembled WGS sequence"/>
</dbReference>
<name>A0ABV2ANL6_9EUKA</name>